<comment type="caution">
    <text evidence="1">The sequence shown here is derived from an EMBL/GenBank/DDBJ whole genome shotgun (WGS) entry which is preliminary data.</text>
</comment>
<dbReference type="EMBL" id="CALTRL010004297">
    <property type="protein sequence ID" value="CAH7682814.1"/>
    <property type="molecule type" value="Genomic_DNA"/>
</dbReference>
<gene>
    <name evidence="1" type="ORF">PPACK8108_LOCUS15934</name>
</gene>
<proteinExistence type="predicted"/>
<sequence>MQFSKEQSTSIASRVKRGWAGGEKFEEGSSLKDFSLVDLEWMKAHKSQLLRILEKFTYGNCKHPDIKTGCYINTEPGKDVWGRKRDRLGRDEAGLAVSGADEAGLG</sequence>
<protein>
    <submittedName>
        <fullName evidence="1">Uncharacterized protein</fullName>
    </submittedName>
</protein>
<accession>A0AAV0B783</accession>
<organism evidence="1 2">
    <name type="scientific">Phakopsora pachyrhizi</name>
    <name type="common">Asian soybean rust disease fungus</name>
    <dbReference type="NCBI Taxonomy" id="170000"/>
    <lineage>
        <taxon>Eukaryota</taxon>
        <taxon>Fungi</taxon>
        <taxon>Dikarya</taxon>
        <taxon>Basidiomycota</taxon>
        <taxon>Pucciniomycotina</taxon>
        <taxon>Pucciniomycetes</taxon>
        <taxon>Pucciniales</taxon>
        <taxon>Phakopsoraceae</taxon>
        <taxon>Phakopsora</taxon>
    </lineage>
</organism>
<dbReference type="AlphaFoldDB" id="A0AAV0B783"/>
<keyword evidence="2" id="KW-1185">Reference proteome</keyword>
<evidence type="ECO:0000313" key="2">
    <source>
        <dbReference type="Proteomes" id="UP001153365"/>
    </source>
</evidence>
<name>A0AAV0B783_PHAPC</name>
<evidence type="ECO:0000313" key="1">
    <source>
        <dbReference type="EMBL" id="CAH7682814.1"/>
    </source>
</evidence>
<reference evidence="1" key="1">
    <citation type="submission" date="2022-06" db="EMBL/GenBank/DDBJ databases">
        <authorList>
            <consortium name="SYNGENTA / RWTH Aachen University"/>
        </authorList>
    </citation>
    <scope>NUCLEOTIDE SEQUENCE</scope>
</reference>
<dbReference type="Proteomes" id="UP001153365">
    <property type="component" value="Unassembled WGS sequence"/>
</dbReference>